<gene>
    <name evidence="1" type="ORF">TPAR_07328</name>
</gene>
<organism evidence="1 2">
    <name type="scientific">Tolypocladium paradoxum</name>
    <dbReference type="NCBI Taxonomy" id="94208"/>
    <lineage>
        <taxon>Eukaryota</taxon>
        <taxon>Fungi</taxon>
        <taxon>Dikarya</taxon>
        <taxon>Ascomycota</taxon>
        <taxon>Pezizomycotina</taxon>
        <taxon>Sordariomycetes</taxon>
        <taxon>Hypocreomycetidae</taxon>
        <taxon>Hypocreales</taxon>
        <taxon>Ophiocordycipitaceae</taxon>
        <taxon>Tolypocladium</taxon>
    </lineage>
</organism>
<dbReference type="PANTHER" id="PTHR12149:SF8">
    <property type="entry name" value="PROTEIN-RIBULOSAMINE 3-KINASE"/>
    <property type="match status" value="1"/>
</dbReference>
<dbReference type="EMBL" id="PKSG01000845">
    <property type="protein sequence ID" value="POR32463.1"/>
    <property type="molecule type" value="Genomic_DNA"/>
</dbReference>
<accession>A0A2S4KQJ4</accession>
<evidence type="ECO:0000313" key="1">
    <source>
        <dbReference type="EMBL" id="POR32463.1"/>
    </source>
</evidence>
<keyword evidence="2" id="KW-1185">Reference proteome</keyword>
<proteinExistence type="predicted"/>
<dbReference type="PANTHER" id="PTHR12149">
    <property type="entry name" value="FRUCTOSAMINE 3 KINASE-RELATED PROTEIN"/>
    <property type="match status" value="1"/>
</dbReference>
<dbReference type="OrthoDB" id="5772781at2759"/>
<sequence length="139" mass="15589">MCHGEFESLKAISVASPGFCPEPYAWGRYAQSEPETHFLLVEFRDIGSQPAEPSPTGKFGFHMKTCHARIAQAVDMWDDSWCKVFKSHLAHIVDLASPILKWREFDVVAGLTLEKVVPRLLLPLQSDGRTIKPCLVHGE</sequence>
<evidence type="ECO:0008006" key="3">
    <source>
        <dbReference type="Google" id="ProtNLM"/>
    </source>
</evidence>
<evidence type="ECO:0000313" key="2">
    <source>
        <dbReference type="Proteomes" id="UP000237481"/>
    </source>
</evidence>
<dbReference type="Gene3D" id="3.90.1200.10">
    <property type="match status" value="1"/>
</dbReference>
<dbReference type="Proteomes" id="UP000237481">
    <property type="component" value="Unassembled WGS sequence"/>
</dbReference>
<dbReference type="Pfam" id="PF03881">
    <property type="entry name" value="Fructosamin_kin"/>
    <property type="match status" value="1"/>
</dbReference>
<protein>
    <recommendedName>
        <fullName evidence="3">Protein-ribulosamine 3-kinase</fullName>
    </recommendedName>
</protein>
<comment type="caution">
    <text evidence="1">The sequence shown here is derived from an EMBL/GenBank/DDBJ whole genome shotgun (WGS) entry which is preliminary data.</text>
</comment>
<dbReference type="STRING" id="94208.A0A2S4KQJ4"/>
<reference evidence="1 2" key="1">
    <citation type="submission" date="2018-01" db="EMBL/GenBank/DDBJ databases">
        <title>Harnessing the power of phylogenomics to disentangle the directionality and signatures of interkingdom host jumping in the parasitic fungal genus Tolypocladium.</title>
        <authorList>
            <person name="Quandt C.A."/>
            <person name="Patterson W."/>
            <person name="Spatafora J.W."/>
        </authorList>
    </citation>
    <scope>NUCLEOTIDE SEQUENCE [LARGE SCALE GENOMIC DNA]</scope>
    <source>
        <strain evidence="1 2">NRBC 100945</strain>
    </source>
</reference>
<dbReference type="InterPro" id="IPR016477">
    <property type="entry name" value="Fructo-/Ketosamine-3-kinase"/>
</dbReference>
<name>A0A2S4KQJ4_9HYPO</name>
<dbReference type="AlphaFoldDB" id="A0A2S4KQJ4"/>